<reference evidence="1 2" key="1">
    <citation type="journal article" date="2018" name="Nat. Biotechnol.">
        <title>A standardized bacterial taxonomy based on genome phylogeny substantially revises the tree of life.</title>
        <authorList>
            <person name="Parks D.H."/>
            <person name="Chuvochina M."/>
            <person name="Waite D.W."/>
            <person name="Rinke C."/>
            <person name="Skarshewski A."/>
            <person name="Chaumeil P.A."/>
            <person name="Hugenholtz P."/>
        </authorList>
    </citation>
    <scope>NUCLEOTIDE SEQUENCE [LARGE SCALE GENOMIC DNA]</scope>
    <source>
        <strain evidence="1">UBA9669</strain>
    </source>
</reference>
<dbReference type="AlphaFoldDB" id="A0A3D2SH98"/>
<name>A0A3D2SH98_9GAMM</name>
<evidence type="ECO:0000313" key="1">
    <source>
        <dbReference type="EMBL" id="HCK28826.1"/>
    </source>
</evidence>
<organism evidence="1 2">
    <name type="scientific">Acinetobacter ursingii</name>
    <dbReference type="NCBI Taxonomy" id="108980"/>
    <lineage>
        <taxon>Bacteria</taxon>
        <taxon>Pseudomonadati</taxon>
        <taxon>Pseudomonadota</taxon>
        <taxon>Gammaproteobacteria</taxon>
        <taxon>Moraxellales</taxon>
        <taxon>Moraxellaceae</taxon>
        <taxon>Acinetobacter</taxon>
    </lineage>
</organism>
<dbReference type="SUPFAM" id="SSF55920">
    <property type="entry name" value="Creatinase/aminopeptidase"/>
    <property type="match status" value="1"/>
</dbReference>
<sequence>WTVITKDKSLSAQWEHMVAVTETGYELLTPWPNGTGSYPDIEVLPVTATE</sequence>
<dbReference type="EMBL" id="DPVE01000010">
    <property type="protein sequence ID" value="HCK28826.1"/>
    <property type="molecule type" value="Genomic_DNA"/>
</dbReference>
<keyword evidence="1" id="KW-0031">Aminopeptidase</keyword>
<keyword evidence="1" id="KW-0378">Hydrolase</keyword>
<dbReference type="GO" id="GO:0004177">
    <property type="term" value="F:aminopeptidase activity"/>
    <property type="evidence" value="ECO:0007669"/>
    <property type="project" value="UniProtKB-KW"/>
</dbReference>
<dbReference type="Gene3D" id="3.90.230.10">
    <property type="entry name" value="Creatinase/methionine aminopeptidase superfamily"/>
    <property type="match status" value="1"/>
</dbReference>
<comment type="caution">
    <text evidence="1">The sequence shown here is derived from an EMBL/GenBank/DDBJ whole genome shotgun (WGS) entry which is preliminary data.</text>
</comment>
<gene>
    <name evidence="1" type="ORF">DHW29_00480</name>
</gene>
<dbReference type="Proteomes" id="UP000263596">
    <property type="component" value="Unassembled WGS sequence"/>
</dbReference>
<dbReference type="InterPro" id="IPR036005">
    <property type="entry name" value="Creatinase/aminopeptidase-like"/>
</dbReference>
<evidence type="ECO:0000313" key="2">
    <source>
        <dbReference type="Proteomes" id="UP000263596"/>
    </source>
</evidence>
<keyword evidence="1" id="KW-0645">Protease</keyword>
<protein>
    <submittedName>
        <fullName evidence="1">Type I methionyl aminopeptidase</fullName>
    </submittedName>
</protein>
<proteinExistence type="predicted"/>
<feature type="non-terminal residue" evidence="1">
    <location>
        <position position="1"/>
    </location>
</feature>
<accession>A0A3D2SH98</accession>